<sequence length="479" mass="53867">MQLTLIANRFQRIQTYILDALIDTYHGKILETEIRQIKIHLPQSLELPASGYDLLELYKLMKIKGVLTSNNVVFNITLPLINCDKLKIYKLVPGPNYINNNIVVIETCSFLLAININREHQPIQQSHAAKLPAEKTNNKWNEDYVSTQQLLPQIQQQHRCQHIQVLENCQTCQNTTSSMTAPSQLSTIKYYPTTMPISSNYNSKVGYSALIIISCSMVVLKKVNAHITAALNHDAPQHEAAPTPVPLETEIRQIKIHLPQSLELPASGYDLLELYKLMKIKGVLTSNNVVFNITLPLINCDKLKIYKLVPGPNYINNNIVVIETCSFLLAININREHQPIQQSHAAKLPAEKTNNKWNEDYVSTQQLLPQIQQQHRCQHIQVLENCQTCQNTTSSMTAPSQLSTIKYYPTTMPISSNYNSKVGYSALIIISCSMVVLKKVNAHITAALNHDAPQHEAAPTPVPRTSANSNLINLLCENV</sequence>
<dbReference type="EMBL" id="JXJN01017561">
    <property type="status" value="NOT_ANNOTATED_CDS"/>
    <property type="molecule type" value="Genomic_DNA"/>
</dbReference>
<evidence type="ECO:0000313" key="2">
    <source>
        <dbReference type="Proteomes" id="UP000092460"/>
    </source>
</evidence>
<dbReference type="Proteomes" id="UP000092460">
    <property type="component" value="Unassembled WGS sequence"/>
</dbReference>
<evidence type="ECO:0000313" key="1">
    <source>
        <dbReference type="EnsemblMetazoa" id="GPPI035788-PA"/>
    </source>
</evidence>
<name>A0A1B0BNQ2_9MUSC</name>
<dbReference type="EnsemblMetazoa" id="GPPI035788-RA">
    <property type="protein sequence ID" value="GPPI035788-PA"/>
    <property type="gene ID" value="GPPI035788"/>
</dbReference>
<dbReference type="VEuPathDB" id="VectorBase:GPPI035788"/>
<reference evidence="2" key="1">
    <citation type="submission" date="2015-01" db="EMBL/GenBank/DDBJ databases">
        <authorList>
            <person name="Aksoy S."/>
            <person name="Warren W."/>
            <person name="Wilson R.K."/>
        </authorList>
    </citation>
    <scope>NUCLEOTIDE SEQUENCE [LARGE SCALE GENOMIC DNA]</scope>
    <source>
        <strain evidence="2">IAEA</strain>
    </source>
</reference>
<accession>A0A1B0BNQ2</accession>
<keyword evidence="2" id="KW-1185">Reference proteome</keyword>
<dbReference type="AlphaFoldDB" id="A0A1B0BNQ2"/>
<organism evidence="1 2">
    <name type="scientific">Glossina palpalis gambiensis</name>
    <dbReference type="NCBI Taxonomy" id="67801"/>
    <lineage>
        <taxon>Eukaryota</taxon>
        <taxon>Metazoa</taxon>
        <taxon>Ecdysozoa</taxon>
        <taxon>Arthropoda</taxon>
        <taxon>Hexapoda</taxon>
        <taxon>Insecta</taxon>
        <taxon>Pterygota</taxon>
        <taxon>Neoptera</taxon>
        <taxon>Endopterygota</taxon>
        <taxon>Diptera</taxon>
        <taxon>Brachycera</taxon>
        <taxon>Muscomorpha</taxon>
        <taxon>Hippoboscoidea</taxon>
        <taxon>Glossinidae</taxon>
        <taxon>Glossina</taxon>
    </lineage>
</organism>
<proteinExistence type="predicted"/>
<reference evidence="1" key="2">
    <citation type="submission" date="2020-05" db="UniProtKB">
        <authorList>
            <consortium name="EnsemblMetazoa"/>
        </authorList>
    </citation>
    <scope>IDENTIFICATION</scope>
    <source>
        <strain evidence="1">IAEA</strain>
    </source>
</reference>
<dbReference type="EMBL" id="JXJN01017562">
    <property type="status" value="NOT_ANNOTATED_CDS"/>
    <property type="molecule type" value="Genomic_DNA"/>
</dbReference>
<protein>
    <submittedName>
        <fullName evidence="1">Uncharacterized protein</fullName>
    </submittedName>
</protein>